<accession>A0A1T2L977</accession>
<organism evidence="1 2">
    <name type="scientific">Solemya pervernicosa gill symbiont</name>
    <dbReference type="NCBI Taxonomy" id="642797"/>
    <lineage>
        <taxon>Bacteria</taxon>
        <taxon>Pseudomonadati</taxon>
        <taxon>Pseudomonadota</taxon>
        <taxon>Gammaproteobacteria</taxon>
        <taxon>sulfur-oxidizing symbionts</taxon>
    </lineage>
</organism>
<dbReference type="Proteomes" id="UP000191110">
    <property type="component" value="Unassembled WGS sequence"/>
</dbReference>
<dbReference type="OrthoDB" id="460582at2"/>
<name>A0A1T2L977_9GAMM</name>
<dbReference type="EMBL" id="MPRL01000009">
    <property type="protein sequence ID" value="OOZ41486.1"/>
    <property type="molecule type" value="Genomic_DNA"/>
</dbReference>
<protein>
    <recommendedName>
        <fullName evidence="3">ATP-grasp domain-containing protein</fullName>
    </recommendedName>
</protein>
<sequence length="323" mass="36977">MINFITATGHDYSVEALSEADGGFDLKTSSYDELFAKRSLTAGSYIFSDLERLMPWELRIASEVYHSLNKAEGCRPLNNPARAQSRVELLKGLHRLGVNDFDVYRADEYPAPRRFPVFVRWEGDHGKPLSDLLLTQADLENSLTQLRETGYPLRGLLVVEFCAEETSPSVYRKYGAFRVGDRIVAHHFVIEDNWNVKYGKIGLASDDDFRDEIAYVRENPHAEQLMKIFQQAGIEYGRADYGLVGGRMQVYEINTNPHIKVGVKHRSPLRREALAIGEKSLLDAFAEIDVMGQHKDKISLDSKLLCPYRPYKNLFKKRYLRRP</sequence>
<reference evidence="1 2" key="1">
    <citation type="submission" date="2016-11" db="EMBL/GenBank/DDBJ databases">
        <title>Mixed transmission modes and dynamic genome evolution in an obligate animal-bacterial symbiosis.</title>
        <authorList>
            <person name="Russell S.L."/>
            <person name="Corbett-Detig R.B."/>
            <person name="Cavanaugh C.M."/>
        </authorList>
    </citation>
    <scope>NUCLEOTIDE SEQUENCE [LARGE SCALE GENOMIC DNA]</scope>
    <source>
        <strain evidence="1">Sveles-Q1</strain>
    </source>
</reference>
<proteinExistence type="predicted"/>
<evidence type="ECO:0000313" key="1">
    <source>
        <dbReference type="EMBL" id="OOZ41486.1"/>
    </source>
</evidence>
<comment type="caution">
    <text evidence="1">The sequence shown here is derived from an EMBL/GenBank/DDBJ whole genome shotgun (WGS) entry which is preliminary data.</text>
</comment>
<dbReference type="AlphaFoldDB" id="A0A1T2L977"/>
<dbReference type="RefSeq" id="WP_078482734.1">
    <property type="nucleotide sequence ID" value="NZ_MPRL01000009.1"/>
</dbReference>
<gene>
    <name evidence="1" type="ORF">BOW53_03690</name>
</gene>
<evidence type="ECO:0000313" key="2">
    <source>
        <dbReference type="Proteomes" id="UP000191110"/>
    </source>
</evidence>
<keyword evidence="2" id="KW-1185">Reference proteome</keyword>
<evidence type="ECO:0008006" key="3">
    <source>
        <dbReference type="Google" id="ProtNLM"/>
    </source>
</evidence>